<feature type="compositionally biased region" description="Polar residues" evidence="1">
    <location>
        <begin position="1"/>
        <end position="26"/>
    </location>
</feature>
<accession>A0ABY6GPQ9</accession>
<keyword evidence="3" id="KW-1185">Reference proteome</keyword>
<feature type="compositionally biased region" description="Basic residues" evidence="1">
    <location>
        <begin position="30"/>
        <end position="40"/>
    </location>
</feature>
<name>A0ABY6GPQ9_9GAMM</name>
<gene>
    <name evidence="2" type="ORF">NX720_13790</name>
</gene>
<dbReference type="Proteomes" id="UP001163255">
    <property type="component" value="Chromosome"/>
</dbReference>
<feature type="compositionally biased region" description="Basic and acidic residues" evidence="1">
    <location>
        <begin position="68"/>
        <end position="78"/>
    </location>
</feature>
<protein>
    <submittedName>
        <fullName evidence="2">Uncharacterized protein</fullName>
    </submittedName>
</protein>
<feature type="compositionally biased region" description="Basic and acidic residues" evidence="1">
    <location>
        <begin position="358"/>
        <end position="371"/>
    </location>
</feature>
<evidence type="ECO:0000313" key="2">
    <source>
        <dbReference type="EMBL" id="UYM13984.1"/>
    </source>
</evidence>
<evidence type="ECO:0000313" key="3">
    <source>
        <dbReference type="Proteomes" id="UP001163255"/>
    </source>
</evidence>
<proteinExistence type="predicted"/>
<dbReference type="RefSeq" id="WP_262595384.1">
    <property type="nucleotide sequence ID" value="NZ_CP103300.1"/>
</dbReference>
<feature type="region of interest" description="Disordered" evidence="1">
    <location>
        <begin position="1"/>
        <end position="78"/>
    </location>
</feature>
<dbReference type="EMBL" id="CP103300">
    <property type="protein sequence ID" value="UYM13984.1"/>
    <property type="molecule type" value="Genomic_DNA"/>
</dbReference>
<organism evidence="2 3">
    <name type="scientific">Endozoicomonas euniceicola</name>
    <dbReference type="NCBI Taxonomy" id="1234143"/>
    <lineage>
        <taxon>Bacteria</taxon>
        <taxon>Pseudomonadati</taxon>
        <taxon>Pseudomonadota</taxon>
        <taxon>Gammaproteobacteria</taxon>
        <taxon>Oceanospirillales</taxon>
        <taxon>Endozoicomonadaceae</taxon>
        <taxon>Endozoicomonas</taxon>
    </lineage>
</organism>
<reference evidence="2" key="1">
    <citation type="submission" date="2022-10" db="EMBL/GenBank/DDBJ databases">
        <title>Completed Genome Sequence of two octocoral isolated bacterium, Endozoicomonas euniceicola EF212T and Endozoicomonas gorgoniicola PS125T.</title>
        <authorList>
            <person name="Chiou Y.-J."/>
            <person name="Chen Y.-H."/>
        </authorList>
    </citation>
    <scope>NUCLEOTIDE SEQUENCE</scope>
    <source>
        <strain evidence="2">EF212</strain>
    </source>
</reference>
<sequence>MDSITTYDSGASTSATYSEPASSTCTHGVRQTHKSPKRKNLLSIGNDPINPENPPVKKRKVQSLENAKSSEKDKCDTKTLSAKEKLKADSTARHTSRVKTLQSEKSKSVKDIEKWLQSRGVDTESLKQTATATAGTDKLTQYKETLYKIKNKGEDEILITCKNSLDELAEFLSDFETTSNKKKNIEILSELIQNKQNLKKLITVDEKVGSQLLSLKKKIGLQIHRINYDERNKNYAKALYYKAKSLISTPLTESESSTINKNIKLLAAVAGISSKEKIKKTSVKSKSRKNKKEKIKEAFSSLEENLRIKYGITILNRSYNNLICVANKSIEQLKLHGKLTPKNYTYNELNELNQSSSRSEKTEETTKDLNQKKRSNIKDNLINLQTLLNKKLVNKAGNPDEEKTILAACDFLEEFHTSSQTVTRTQSTDKEKLDTPKSWEKERYEYRAKISLKLETILQDKYNIRIDKKSNLKLIYVAKECILKLKANKELLKKTYTENDFKNVLFEGGNSKKETYHLNENKKRELLTELQEHLNISSLNQYKNPDMENTMLAACDFLEKHKTDSHLPEFAHKATEKEFTAEPIPASTPLRPEPLIFESKESTCSSKNIHNLRKELAYAELRKTLKHWPALSTLLKDDRKLPCVAAYCIYALRWKEPLTFEAYQRFYFSRRVSERHDNTPLSHEELLNTQLDVLKKQLAEVLLHPEEMSQKQDFEIIRTASEYLNENRETGL</sequence>
<evidence type="ECO:0000256" key="1">
    <source>
        <dbReference type="SAM" id="MobiDB-lite"/>
    </source>
</evidence>
<feature type="region of interest" description="Disordered" evidence="1">
    <location>
        <begin position="349"/>
        <end position="374"/>
    </location>
</feature>